<reference evidence="1 2" key="1">
    <citation type="journal article" date="2019" name="Int. J. Syst. Evol. Microbiol.">
        <title>The Global Catalogue of Microorganisms (GCM) 10K type strain sequencing project: providing services to taxonomists for standard genome sequencing and annotation.</title>
        <authorList>
            <consortium name="The Broad Institute Genomics Platform"/>
            <consortium name="The Broad Institute Genome Sequencing Center for Infectious Disease"/>
            <person name="Wu L."/>
            <person name="Ma J."/>
        </authorList>
    </citation>
    <scope>NUCLEOTIDE SEQUENCE [LARGE SCALE GENOMIC DNA]</scope>
    <source>
        <strain evidence="1 2">JCM 17504</strain>
    </source>
</reference>
<name>A0AAV3UR06_9EURY</name>
<proteinExistence type="predicted"/>
<organism evidence="1 2">
    <name type="scientific">Haladaptatus pallidirubidus</name>
    <dbReference type="NCBI Taxonomy" id="1008152"/>
    <lineage>
        <taxon>Archaea</taxon>
        <taxon>Methanobacteriati</taxon>
        <taxon>Methanobacteriota</taxon>
        <taxon>Stenosarchaea group</taxon>
        <taxon>Halobacteria</taxon>
        <taxon>Halobacteriales</taxon>
        <taxon>Haladaptataceae</taxon>
        <taxon>Haladaptatus</taxon>
    </lineage>
</organism>
<keyword evidence="2" id="KW-1185">Reference proteome</keyword>
<protein>
    <recommendedName>
        <fullName evidence="3">Transposase</fullName>
    </recommendedName>
</protein>
<comment type="caution">
    <text evidence="1">The sequence shown here is derived from an EMBL/GenBank/DDBJ whole genome shotgun (WGS) entry which is preliminary data.</text>
</comment>
<dbReference type="Proteomes" id="UP001501729">
    <property type="component" value="Unassembled WGS sequence"/>
</dbReference>
<sequence length="76" mass="9075">MARITLLKKIHSSPLSPSEMFHAAHTQTVTQSYAYLRPMERLQPNIEGFTTYLAFKSRITLRREELFEFAYEAHWW</sequence>
<dbReference type="EMBL" id="BAABKX010000030">
    <property type="protein sequence ID" value="GAA5064698.1"/>
    <property type="molecule type" value="Genomic_DNA"/>
</dbReference>
<dbReference type="AlphaFoldDB" id="A0AAV3UR06"/>
<gene>
    <name evidence="1" type="ORF">GCM10025751_54620</name>
</gene>
<evidence type="ECO:0008006" key="3">
    <source>
        <dbReference type="Google" id="ProtNLM"/>
    </source>
</evidence>
<evidence type="ECO:0000313" key="1">
    <source>
        <dbReference type="EMBL" id="GAA5064698.1"/>
    </source>
</evidence>
<accession>A0AAV3UR06</accession>
<evidence type="ECO:0000313" key="2">
    <source>
        <dbReference type="Proteomes" id="UP001501729"/>
    </source>
</evidence>